<dbReference type="RefSeq" id="XP_037215900.1">
    <property type="nucleotide sequence ID" value="XM_037366506.1"/>
</dbReference>
<reference evidence="3" key="1">
    <citation type="submission" date="2020-05" db="EMBL/GenBank/DDBJ databases">
        <title>Mycena genomes resolve the evolution of fungal bioluminescence.</title>
        <authorList>
            <person name="Tsai I.J."/>
        </authorList>
    </citation>
    <scope>NUCLEOTIDE SEQUENCE</scope>
    <source>
        <strain evidence="3">171206Taipei</strain>
    </source>
</reference>
<dbReference type="Proteomes" id="UP000636479">
    <property type="component" value="Unassembled WGS sequence"/>
</dbReference>
<dbReference type="Gene3D" id="2.30.40.10">
    <property type="entry name" value="Urease, subunit C, domain 1"/>
    <property type="match status" value="1"/>
</dbReference>
<dbReference type="Gene3D" id="3.20.20.140">
    <property type="entry name" value="Metal-dependent hydrolases"/>
    <property type="match status" value="1"/>
</dbReference>
<evidence type="ECO:0000313" key="4">
    <source>
        <dbReference type="Proteomes" id="UP000636479"/>
    </source>
</evidence>
<name>A0A8H6SA20_9AGAR</name>
<dbReference type="InterPro" id="IPR011059">
    <property type="entry name" value="Metal-dep_hydrolase_composite"/>
</dbReference>
<proteinExistence type="predicted"/>
<gene>
    <name evidence="3" type="ORF">MIND_00990200</name>
</gene>
<sequence>MVSNSILLKNGIILVHDENDHITPIKSDLLVVGNTIADIRPHIDASSLDTIILDCTRKLVSPGFIDTHHHVWQTQLKGRHANDTLLDYMPRGNSTGALYNADDVFWGELGGCLEAIDGGTTMLVDHAHITHGPLHAPNAISATVSSGIRSVYGYCDTPNVTSWDPLTFAPSTPDYFDSQLADLAKQQPFGDGRVQLGLAFDSFFLPKEMVIERFEKARSLGIKLITSHYVRGAVFGPHSLVELLEAYGLLGPDILLSHASNATTNDAVLLTSANAHVAATPNTELQMAHGFPVSFRDDLHAVASLGVDCQSTNPGDMLTQMRLALQVARGAYNQPFIDVGKNPNVVKHTVESVFNLGTIKGARAVGMASHIGSIAVGKLADLVIFDGESPAMVCAAEHDPVTAIVMHASVRDVETVIVDGKIRKSGGKLLAVQGLNGEKMEWNTVAEKLIESRVRIEAEYRKIDMKSATVRIMDIFQMRPENFVDSP</sequence>
<dbReference type="GO" id="GO:0016810">
    <property type="term" value="F:hydrolase activity, acting on carbon-nitrogen (but not peptide) bonds"/>
    <property type="evidence" value="ECO:0007669"/>
    <property type="project" value="InterPro"/>
</dbReference>
<dbReference type="OrthoDB" id="194468at2759"/>
<evidence type="ECO:0000256" key="1">
    <source>
        <dbReference type="ARBA" id="ARBA00022801"/>
    </source>
</evidence>
<protein>
    <submittedName>
        <fullName evidence="3">5-methylthioadenosine/S-adenosylhomocysteine deaminase n1</fullName>
    </submittedName>
</protein>
<comment type="caution">
    <text evidence="3">The sequence shown here is derived from an EMBL/GenBank/DDBJ whole genome shotgun (WGS) entry which is preliminary data.</text>
</comment>
<evidence type="ECO:0000259" key="2">
    <source>
        <dbReference type="Pfam" id="PF01979"/>
    </source>
</evidence>
<dbReference type="InterPro" id="IPR006680">
    <property type="entry name" value="Amidohydro-rel"/>
</dbReference>
<dbReference type="InterPro" id="IPR050287">
    <property type="entry name" value="MTA/SAH_deaminase"/>
</dbReference>
<accession>A0A8H6SA20</accession>
<keyword evidence="1" id="KW-0378">Hydrolase</keyword>
<dbReference type="SUPFAM" id="SSF51338">
    <property type="entry name" value="Composite domain of metallo-dependent hydrolases"/>
    <property type="match status" value="1"/>
</dbReference>
<dbReference type="SUPFAM" id="SSF51556">
    <property type="entry name" value="Metallo-dependent hydrolases"/>
    <property type="match status" value="1"/>
</dbReference>
<evidence type="ECO:0000313" key="3">
    <source>
        <dbReference type="EMBL" id="KAF7294537.1"/>
    </source>
</evidence>
<organism evidence="3 4">
    <name type="scientific">Mycena indigotica</name>
    <dbReference type="NCBI Taxonomy" id="2126181"/>
    <lineage>
        <taxon>Eukaryota</taxon>
        <taxon>Fungi</taxon>
        <taxon>Dikarya</taxon>
        <taxon>Basidiomycota</taxon>
        <taxon>Agaricomycotina</taxon>
        <taxon>Agaricomycetes</taxon>
        <taxon>Agaricomycetidae</taxon>
        <taxon>Agaricales</taxon>
        <taxon>Marasmiineae</taxon>
        <taxon>Mycenaceae</taxon>
        <taxon>Mycena</taxon>
    </lineage>
</organism>
<dbReference type="AlphaFoldDB" id="A0A8H6SA20"/>
<dbReference type="PANTHER" id="PTHR43794:SF11">
    <property type="entry name" value="AMIDOHYDROLASE-RELATED DOMAIN-CONTAINING PROTEIN"/>
    <property type="match status" value="1"/>
</dbReference>
<dbReference type="Pfam" id="PF01979">
    <property type="entry name" value="Amidohydro_1"/>
    <property type="match status" value="1"/>
</dbReference>
<dbReference type="GeneID" id="59349022"/>
<dbReference type="InterPro" id="IPR032466">
    <property type="entry name" value="Metal_Hydrolase"/>
</dbReference>
<keyword evidence="4" id="KW-1185">Reference proteome</keyword>
<dbReference type="PANTHER" id="PTHR43794">
    <property type="entry name" value="AMINOHYDROLASE SSNA-RELATED"/>
    <property type="match status" value="1"/>
</dbReference>
<feature type="domain" description="Amidohydrolase-related" evidence="2">
    <location>
        <begin position="60"/>
        <end position="422"/>
    </location>
</feature>
<dbReference type="EMBL" id="JACAZF010000009">
    <property type="protein sequence ID" value="KAF7294537.1"/>
    <property type="molecule type" value="Genomic_DNA"/>
</dbReference>